<reference evidence="3" key="1">
    <citation type="submission" date="2022-09" db="EMBL/GenBank/DDBJ databases">
        <title>The genome sequence of Tsuneonella sp. YG55.</title>
        <authorList>
            <person name="Liu Y."/>
        </authorList>
    </citation>
    <scope>NUCLEOTIDE SEQUENCE</scope>
    <source>
        <strain evidence="3">YG55</strain>
    </source>
</reference>
<dbReference type="PANTHER" id="PTHR34606">
    <property type="entry name" value="BON DOMAIN-CONTAINING PROTEIN"/>
    <property type="match status" value="1"/>
</dbReference>
<dbReference type="Pfam" id="PF04972">
    <property type="entry name" value="BON"/>
    <property type="match status" value="1"/>
</dbReference>
<dbReference type="InterPro" id="IPR007055">
    <property type="entry name" value="BON_dom"/>
</dbReference>
<dbReference type="PANTHER" id="PTHR34606:SF15">
    <property type="entry name" value="BON DOMAIN-CONTAINING PROTEIN"/>
    <property type="match status" value="1"/>
</dbReference>
<proteinExistence type="predicted"/>
<accession>A0A9X3A752</accession>
<organism evidence="3 4">
    <name type="scientific">Tsuneonella litorea</name>
    <dbReference type="NCBI Taxonomy" id="2976475"/>
    <lineage>
        <taxon>Bacteria</taxon>
        <taxon>Pseudomonadati</taxon>
        <taxon>Pseudomonadota</taxon>
        <taxon>Alphaproteobacteria</taxon>
        <taxon>Sphingomonadales</taxon>
        <taxon>Erythrobacteraceae</taxon>
        <taxon>Tsuneonella</taxon>
    </lineage>
</organism>
<dbReference type="Proteomes" id="UP001142648">
    <property type="component" value="Unassembled WGS sequence"/>
</dbReference>
<evidence type="ECO:0000259" key="2">
    <source>
        <dbReference type="PROSITE" id="PS50914"/>
    </source>
</evidence>
<dbReference type="AlphaFoldDB" id="A0A9X3A752"/>
<feature type="region of interest" description="Disordered" evidence="1">
    <location>
        <begin position="1"/>
        <end position="159"/>
    </location>
</feature>
<dbReference type="InterPro" id="IPR047800">
    <property type="entry name" value="SWFGD_dom"/>
</dbReference>
<feature type="domain" description="BON" evidence="2">
    <location>
        <begin position="212"/>
        <end position="280"/>
    </location>
</feature>
<comment type="caution">
    <text evidence="3">The sequence shown here is derived from an EMBL/GenBank/DDBJ whole genome shotgun (WGS) entry which is preliminary data.</text>
</comment>
<evidence type="ECO:0000256" key="1">
    <source>
        <dbReference type="SAM" id="MobiDB-lite"/>
    </source>
</evidence>
<feature type="compositionally biased region" description="Basic and acidic residues" evidence="1">
    <location>
        <begin position="82"/>
        <end position="110"/>
    </location>
</feature>
<dbReference type="NCBIfam" id="NF033157">
    <property type="entry name" value="SWFGD_domain"/>
    <property type="match status" value="1"/>
</dbReference>
<dbReference type="Gene3D" id="3.30.1340.30">
    <property type="match status" value="1"/>
</dbReference>
<dbReference type="InterPro" id="IPR051686">
    <property type="entry name" value="Lipoprotein_DolP"/>
</dbReference>
<dbReference type="PROSITE" id="PS50914">
    <property type="entry name" value="BON"/>
    <property type="match status" value="1"/>
</dbReference>
<dbReference type="RefSeq" id="WP_259960734.1">
    <property type="nucleotide sequence ID" value="NZ_JAOAMV010000001.1"/>
</dbReference>
<evidence type="ECO:0000313" key="4">
    <source>
        <dbReference type="Proteomes" id="UP001142648"/>
    </source>
</evidence>
<evidence type="ECO:0000313" key="3">
    <source>
        <dbReference type="EMBL" id="MCT2557986.1"/>
    </source>
</evidence>
<name>A0A9X3A752_9SPHN</name>
<keyword evidence="4" id="KW-1185">Reference proteome</keyword>
<protein>
    <submittedName>
        <fullName evidence="3">SWFGD domain-containing protein</fullName>
    </submittedName>
</protein>
<feature type="compositionally biased region" description="Basic and acidic residues" evidence="1">
    <location>
        <begin position="1"/>
        <end position="12"/>
    </location>
</feature>
<sequence>MDDRNRRRDRSSGSRNINQDYDDGTDYNGSRQAEQFEDSSGYDQDGSAQDGWRGSQMGDQGRRPVVYYEEVTWRAPSRNRPFQRDDYRAQGDRGRMGSDQRYYARDRDYGPARYDNGLDYYTSESQDGRDFSRRGGRSYGARPGYGYGQRSYGRRDRYGRDYDDYDRYDDGSERGFFEKAGDEIASWFGDEDAARRRRMDHRGSGPANYTRSDERILEDACDCLTDDWRLDARNIQVTVKDGEVTLDGTVDHRGAKRRAEDLVEDISGVGHVQNNLRVRDRSNDTESHSFDA</sequence>
<dbReference type="EMBL" id="JAOAMV010000001">
    <property type="protein sequence ID" value="MCT2557986.1"/>
    <property type="molecule type" value="Genomic_DNA"/>
</dbReference>
<gene>
    <name evidence="3" type="ORF">N0B51_03225</name>
</gene>